<dbReference type="GeneID" id="90448871"/>
<proteinExistence type="predicted"/>
<keyword evidence="2" id="KW-1185">Reference proteome</keyword>
<dbReference type="RefSeq" id="WP_193808006.1">
    <property type="nucleotide sequence ID" value="NZ_CP087714.1"/>
</dbReference>
<dbReference type="Proteomes" id="UP001492541">
    <property type="component" value="Chromosome"/>
</dbReference>
<accession>A0ABZ3H5K4</accession>
<organism evidence="1 2">
    <name type="scientific">Geoglobus acetivorans</name>
    <dbReference type="NCBI Taxonomy" id="565033"/>
    <lineage>
        <taxon>Archaea</taxon>
        <taxon>Methanobacteriati</taxon>
        <taxon>Methanobacteriota</taxon>
        <taxon>Archaeoglobi</taxon>
        <taxon>Archaeoglobales</taxon>
        <taxon>Archaeoglobaceae</taxon>
        <taxon>Geoglobus</taxon>
    </lineage>
</organism>
<evidence type="ECO:0000313" key="1">
    <source>
        <dbReference type="EMBL" id="XAT64584.1"/>
    </source>
</evidence>
<dbReference type="EMBL" id="CP087714">
    <property type="protein sequence ID" value="XAT64584.1"/>
    <property type="molecule type" value="Genomic_DNA"/>
</dbReference>
<protein>
    <submittedName>
        <fullName evidence="1">Uncharacterized protein</fullName>
    </submittedName>
</protein>
<gene>
    <name evidence="1" type="ORF">LPQ35_04260</name>
</gene>
<evidence type="ECO:0000313" key="2">
    <source>
        <dbReference type="Proteomes" id="UP001492541"/>
    </source>
</evidence>
<sequence length="45" mass="5030">MGFVRCNKCGNCGCFEIVEARYSDSGAVEKMQCCRCGSITILEMW</sequence>
<name>A0ABZ3H5K4_GEOAI</name>
<reference evidence="1 2" key="1">
    <citation type="submission" date="2021-11" db="EMBL/GenBank/DDBJ databases">
        <title>Whole genome of Geoglobus acetivorans.</title>
        <authorList>
            <person name="Liu D."/>
        </authorList>
    </citation>
    <scope>NUCLEOTIDE SEQUENCE [LARGE SCALE GENOMIC DNA]</scope>
    <source>
        <strain evidence="1 2">SBH6</strain>
    </source>
</reference>